<evidence type="ECO:0000256" key="1">
    <source>
        <dbReference type="SAM" id="MobiDB-lite"/>
    </source>
</evidence>
<feature type="region of interest" description="Disordered" evidence="1">
    <location>
        <begin position="218"/>
        <end position="256"/>
    </location>
</feature>
<name>A0A0S4J6A8_BODSA</name>
<evidence type="ECO:0000313" key="2">
    <source>
        <dbReference type="EMBL" id="CUG84259.1"/>
    </source>
</evidence>
<feature type="compositionally biased region" description="Polar residues" evidence="1">
    <location>
        <begin position="77"/>
        <end position="93"/>
    </location>
</feature>
<protein>
    <submittedName>
        <fullName evidence="2">Uncharacterized protein</fullName>
    </submittedName>
</protein>
<proteinExistence type="predicted"/>
<keyword evidence="3" id="KW-1185">Reference proteome</keyword>
<feature type="compositionally biased region" description="Low complexity" evidence="1">
    <location>
        <begin position="222"/>
        <end position="241"/>
    </location>
</feature>
<dbReference type="Proteomes" id="UP000051952">
    <property type="component" value="Unassembled WGS sequence"/>
</dbReference>
<organism evidence="2 3">
    <name type="scientific">Bodo saltans</name>
    <name type="common">Flagellated protozoan</name>
    <dbReference type="NCBI Taxonomy" id="75058"/>
    <lineage>
        <taxon>Eukaryota</taxon>
        <taxon>Discoba</taxon>
        <taxon>Euglenozoa</taxon>
        <taxon>Kinetoplastea</taxon>
        <taxon>Metakinetoplastina</taxon>
        <taxon>Eubodonida</taxon>
        <taxon>Bodonidae</taxon>
        <taxon>Bodo</taxon>
    </lineage>
</organism>
<evidence type="ECO:0000313" key="3">
    <source>
        <dbReference type="Proteomes" id="UP000051952"/>
    </source>
</evidence>
<feature type="non-terminal residue" evidence="2">
    <location>
        <position position="256"/>
    </location>
</feature>
<dbReference type="VEuPathDB" id="TriTrypDB:BSAL_88510"/>
<gene>
    <name evidence="2" type="ORF">BSAL_88510</name>
</gene>
<feature type="region of interest" description="Disordered" evidence="1">
    <location>
        <begin position="76"/>
        <end position="98"/>
    </location>
</feature>
<sequence>MSVVAVELDDHVRKQIVIMSLMDFYREFDPRQIPMVESTFFEHSKDILGLFEKLLRRYPRVPRGHFDEVVSTLRGLDSSSQQQRDTMKAQSTMRSKRAQVQELLSQGAALLAAPVPAEFAAGFERESRDDDDTQSRASGISESAYGGYGASMMASSFVGRGSDAGSDTGVDGATGSHRDELHMLKQLIEDNRKLADEVAIAEQQVLQKRFEVKYLKTVAAESSSSSPRDSSSVDVNNSGSNEQRRAPTMLMLIIDR</sequence>
<dbReference type="EMBL" id="CYKH01001112">
    <property type="protein sequence ID" value="CUG84259.1"/>
    <property type="molecule type" value="Genomic_DNA"/>
</dbReference>
<feature type="region of interest" description="Disordered" evidence="1">
    <location>
        <begin position="124"/>
        <end position="144"/>
    </location>
</feature>
<dbReference type="AlphaFoldDB" id="A0A0S4J6A8"/>
<accession>A0A0S4J6A8</accession>
<reference evidence="3" key="1">
    <citation type="submission" date="2015-09" db="EMBL/GenBank/DDBJ databases">
        <authorList>
            <consortium name="Pathogen Informatics"/>
        </authorList>
    </citation>
    <scope>NUCLEOTIDE SEQUENCE [LARGE SCALE GENOMIC DNA]</scope>
    <source>
        <strain evidence="3">Lake Konstanz</strain>
    </source>
</reference>